<dbReference type="PANTHER" id="PTHR43592:SF15">
    <property type="entry name" value="CAAX AMINO TERMINAL PROTEASE FAMILY PROTEIN"/>
    <property type="match status" value="1"/>
</dbReference>
<evidence type="ECO:0000313" key="3">
    <source>
        <dbReference type="EMBL" id="PKQ70078.1"/>
    </source>
</evidence>
<name>A0A2N3IIJ8_9BACT</name>
<proteinExistence type="predicted"/>
<dbReference type="GO" id="GO:0004175">
    <property type="term" value="F:endopeptidase activity"/>
    <property type="evidence" value="ECO:0007669"/>
    <property type="project" value="UniProtKB-ARBA"/>
</dbReference>
<dbReference type="OrthoDB" id="1523022at2"/>
<dbReference type="AlphaFoldDB" id="A0A2N3IIJ8"/>
<accession>A0A2N3IIJ8</accession>
<sequence>MKNTHPLFNLIIITLVVFGASVVAQFVGILTASLVVGKDLVEVTNILLEKSSNFPQQREILWIIQAFSLLAGLGGGAFLYQSWVARGSFSDLNLNPKIDRPALLWVIAVFFFVLPLIAQIMQWNKEIHFGIFDESIRQTEAELELLTQKLTQMHDFGDFLIVLLIIAIIPAFAEEFLFRGLVQNEFLRWFKNPHLAVWVTGAIFSAIHFQFLGFFPRMILGALLGYVYVWSGNIFYPMLGHFVNNGVQVLALYLAQRNLVSEEIGKDDYQFPFLVTLSFGLLFAISLHFFYKRQKANAQTFET</sequence>
<keyword evidence="3" id="KW-0645">Protease</keyword>
<evidence type="ECO:0000259" key="2">
    <source>
        <dbReference type="Pfam" id="PF02517"/>
    </source>
</evidence>
<feature type="transmembrane region" description="Helical" evidence="1">
    <location>
        <begin position="6"/>
        <end position="30"/>
    </location>
</feature>
<dbReference type="Proteomes" id="UP000233387">
    <property type="component" value="Unassembled WGS sequence"/>
</dbReference>
<gene>
    <name evidence="3" type="ORF">Rain11_0882</name>
</gene>
<feature type="transmembrane region" description="Helical" evidence="1">
    <location>
        <begin position="156"/>
        <end position="173"/>
    </location>
</feature>
<keyword evidence="1" id="KW-0472">Membrane</keyword>
<dbReference type="GO" id="GO:0080120">
    <property type="term" value="P:CAAX-box protein maturation"/>
    <property type="evidence" value="ECO:0007669"/>
    <property type="project" value="UniProtKB-ARBA"/>
</dbReference>
<keyword evidence="1" id="KW-0812">Transmembrane</keyword>
<dbReference type="EMBL" id="NKXO01000011">
    <property type="protein sequence ID" value="PKQ70078.1"/>
    <property type="molecule type" value="Genomic_DNA"/>
</dbReference>
<comment type="caution">
    <text evidence="3">The sequence shown here is derived from an EMBL/GenBank/DDBJ whole genome shotgun (WGS) entry which is preliminary data.</text>
</comment>
<dbReference type="InterPro" id="IPR003675">
    <property type="entry name" value="Rce1/LyrA-like_dom"/>
</dbReference>
<feature type="domain" description="CAAX prenyl protease 2/Lysostaphin resistance protein A-like" evidence="2">
    <location>
        <begin position="159"/>
        <end position="246"/>
    </location>
</feature>
<dbReference type="GO" id="GO:0006508">
    <property type="term" value="P:proteolysis"/>
    <property type="evidence" value="ECO:0007669"/>
    <property type="project" value="UniProtKB-KW"/>
</dbReference>
<keyword evidence="3" id="KW-0378">Hydrolase</keyword>
<protein>
    <submittedName>
        <fullName evidence="3">CAAX protease self-immunity</fullName>
    </submittedName>
</protein>
<feature type="transmembrane region" description="Helical" evidence="1">
    <location>
        <begin position="60"/>
        <end position="82"/>
    </location>
</feature>
<feature type="transmembrane region" description="Helical" evidence="1">
    <location>
        <begin position="269"/>
        <end position="291"/>
    </location>
</feature>
<reference evidence="3 4" key="1">
    <citation type="submission" date="2017-06" db="EMBL/GenBank/DDBJ databases">
        <title>Raineya orbicola gen. nov., sp. nov. a slightly thermophilic bacterium of the phylum Bacteroidetes and the description of Raineyaceae fam. nov.</title>
        <authorList>
            <person name="Albuquerque L."/>
            <person name="Polonia A.R.M."/>
            <person name="Barroso C."/>
            <person name="Froufe H.J.C."/>
            <person name="Lage O."/>
            <person name="Lobo-Da-Cunha A."/>
            <person name="Egas C."/>
            <person name="Da Costa M.S."/>
        </authorList>
    </citation>
    <scope>NUCLEOTIDE SEQUENCE [LARGE SCALE GENOMIC DNA]</scope>
    <source>
        <strain evidence="3 4">SPSPC-11</strain>
    </source>
</reference>
<evidence type="ECO:0000256" key="1">
    <source>
        <dbReference type="SAM" id="Phobius"/>
    </source>
</evidence>
<feature type="transmembrane region" description="Helical" evidence="1">
    <location>
        <begin position="102"/>
        <end position="121"/>
    </location>
</feature>
<organism evidence="3 4">
    <name type="scientific">Raineya orbicola</name>
    <dbReference type="NCBI Taxonomy" id="2016530"/>
    <lineage>
        <taxon>Bacteria</taxon>
        <taxon>Pseudomonadati</taxon>
        <taxon>Bacteroidota</taxon>
        <taxon>Cytophagia</taxon>
        <taxon>Cytophagales</taxon>
        <taxon>Raineyaceae</taxon>
        <taxon>Raineya</taxon>
    </lineage>
</organism>
<dbReference type="PANTHER" id="PTHR43592">
    <property type="entry name" value="CAAX AMINO TERMINAL PROTEASE"/>
    <property type="match status" value="1"/>
</dbReference>
<dbReference type="Pfam" id="PF02517">
    <property type="entry name" value="Rce1-like"/>
    <property type="match status" value="1"/>
</dbReference>
<feature type="transmembrane region" description="Helical" evidence="1">
    <location>
        <begin position="193"/>
        <end position="212"/>
    </location>
</feature>
<keyword evidence="1" id="KW-1133">Transmembrane helix</keyword>
<dbReference type="RefSeq" id="WP_101358146.1">
    <property type="nucleotide sequence ID" value="NZ_NKXO01000011.1"/>
</dbReference>
<keyword evidence="4" id="KW-1185">Reference proteome</keyword>
<evidence type="ECO:0000313" key="4">
    <source>
        <dbReference type="Proteomes" id="UP000233387"/>
    </source>
</evidence>